<feature type="transmembrane region" description="Helical" evidence="7">
    <location>
        <begin position="331"/>
        <end position="348"/>
    </location>
</feature>
<evidence type="ECO:0000256" key="1">
    <source>
        <dbReference type="ARBA" id="ARBA00004141"/>
    </source>
</evidence>
<feature type="domain" description="GPR180/TMEM145 transmembrane" evidence="9">
    <location>
        <begin position="210"/>
        <end position="376"/>
    </location>
</feature>
<evidence type="ECO:0000256" key="2">
    <source>
        <dbReference type="ARBA" id="ARBA00022692"/>
    </source>
</evidence>
<feature type="transmembrane region" description="Helical" evidence="7">
    <location>
        <begin position="259"/>
        <end position="280"/>
    </location>
</feature>
<gene>
    <name evidence="11" type="ORF">TL16_g06726</name>
</gene>
<evidence type="ECO:0000256" key="6">
    <source>
        <dbReference type="SAM" id="MobiDB-lite"/>
    </source>
</evidence>
<feature type="compositionally biased region" description="Acidic residues" evidence="6">
    <location>
        <begin position="533"/>
        <end position="546"/>
    </location>
</feature>
<feature type="domain" description="GPR180-like N-terminal" evidence="10">
    <location>
        <begin position="28"/>
        <end position="171"/>
    </location>
</feature>
<proteinExistence type="predicted"/>
<feature type="signal peptide" evidence="8">
    <location>
        <begin position="1"/>
        <end position="24"/>
    </location>
</feature>
<feature type="transmembrane region" description="Helical" evidence="7">
    <location>
        <begin position="292"/>
        <end position="310"/>
    </location>
</feature>
<dbReference type="Proteomes" id="UP001162640">
    <property type="component" value="Unassembled WGS sequence"/>
</dbReference>
<organism evidence="11 12">
    <name type="scientific">Triparma laevis f. inornata</name>
    <dbReference type="NCBI Taxonomy" id="1714386"/>
    <lineage>
        <taxon>Eukaryota</taxon>
        <taxon>Sar</taxon>
        <taxon>Stramenopiles</taxon>
        <taxon>Ochrophyta</taxon>
        <taxon>Bolidophyceae</taxon>
        <taxon>Parmales</taxon>
        <taxon>Triparmaceae</taxon>
        <taxon>Triparma</taxon>
    </lineage>
</organism>
<evidence type="ECO:0000256" key="7">
    <source>
        <dbReference type="SAM" id="Phobius"/>
    </source>
</evidence>
<evidence type="ECO:0000313" key="11">
    <source>
        <dbReference type="EMBL" id="GMH75333.1"/>
    </source>
</evidence>
<keyword evidence="4 7" id="KW-0472">Membrane</keyword>
<feature type="region of interest" description="Disordered" evidence="6">
    <location>
        <begin position="416"/>
        <end position="458"/>
    </location>
</feature>
<dbReference type="PANTHER" id="PTHR23252">
    <property type="entry name" value="INTIMAL THICKNESS RECEPTOR-RELATED"/>
    <property type="match status" value="1"/>
</dbReference>
<dbReference type="EMBL" id="BLQM01000206">
    <property type="protein sequence ID" value="GMH75333.1"/>
    <property type="molecule type" value="Genomic_DNA"/>
</dbReference>
<dbReference type="InterPro" id="IPR053880">
    <property type="entry name" value="GPR180-like_N"/>
</dbReference>
<feature type="compositionally biased region" description="Basic and acidic residues" evidence="6">
    <location>
        <begin position="547"/>
        <end position="567"/>
    </location>
</feature>
<feature type="region of interest" description="Disordered" evidence="6">
    <location>
        <begin position="533"/>
        <end position="567"/>
    </location>
</feature>
<dbReference type="GO" id="GO:0019236">
    <property type="term" value="P:response to pheromone"/>
    <property type="evidence" value="ECO:0007669"/>
    <property type="project" value="InterPro"/>
</dbReference>
<protein>
    <recommendedName>
        <fullName evidence="13">Intimal thickness related receptor IRP domain-containing protein</fullName>
    </recommendedName>
</protein>
<dbReference type="AlphaFoldDB" id="A0A9W7EE22"/>
<sequence length="567" mass="64568">MFLLPSPFRVILFVFLLLLKEGNGYRTKGTVDTMKSWNFIDRFCFIPHNYESTPGESITLSEASKYGLFQYSFKFPDSLDLRMLIYYKKEGYDSWDEGWERVYVDEEEYPEKALSCSERHYYATAKFRLRAQKNSNLIETQSSKNRVVSGFAYFKSISPKYFFVAVTNCNPSCTCDPTRPEVPCNWNATNGITFCDGPSIFDYEFSFTNGDGVGNEGARIMSSVLGSLAEILLVMHLILIAKGWTIVRRKISAGGRVKIAAFITVYAVLHVTTTIFGEVFMDKGKIVFVYETPPGIVLQYTRLFAALWFARSINTTMTQFPNNKRRFYRKYAVIFGLWFAWMVLNTWISMSIPDYLRFKFSMAFELCCTFTAHFILTVMYNPAFSAASSFPFHSNASHEVMTGRWNSDVFKKEINRPGIRSPTKRREARNDVFRDDKNGAGWSAPQPTSPSQFADAPGATPVKSIPILQQQQTSTAVTTTLKLSPAPKPTNQYAFSTVAEATGYVRDASDDVSGLLHQLITHLDTLDDAMDDWDDDVGEEMGEVYDDLGREERPWESRRGDERGRHS</sequence>
<evidence type="ECO:0000259" key="9">
    <source>
        <dbReference type="Pfam" id="PF10192"/>
    </source>
</evidence>
<dbReference type="InterPro" id="IPR047831">
    <property type="entry name" value="GPR180/TMEM145"/>
</dbReference>
<dbReference type="PANTHER" id="PTHR23252:SF24">
    <property type="entry name" value="TRANSMEMBRANE PROTEIN 145"/>
    <property type="match status" value="1"/>
</dbReference>
<dbReference type="GO" id="GO:0016020">
    <property type="term" value="C:membrane"/>
    <property type="evidence" value="ECO:0007669"/>
    <property type="project" value="UniProtKB-SubCell"/>
</dbReference>
<comment type="subcellular location">
    <subcellularLocation>
        <location evidence="1">Membrane</location>
        <topology evidence="1">Multi-pass membrane protein</topology>
    </subcellularLocation>
</comment>
<evidence type="ECO:0000259" key="10">
    <source>
        <dbReference type="Pfam" id="PF21892"/>
    </source>
</evidence>
<dbReference type="GO" id="GO:0007186">
    <property type="term" value="P:G protein-coupled receptor signaling pathway"/>
    <property type="evidence" value="ECO:0007669"/>
    <property type="project" value="InterPro"/>
</dbReference>
<dbReference type="Pfam" id="PF21892">
    <property type="entry name" value="TMEM145_N"/>
    <property type="match status" value="1"/>
</dbReference>
<feature type="compositionally biased region" description="Basic and acidic residues" evidence="6">
    <location>
        <begin position="424"/>
        <end position="438"/>
    </location>
</feature>
<keyword evidence="5" id="KW-0325">Glycoprotein</keyword>
<evidence type="ECO:0000313" key="12">
    <source>
        <dbReference type="Proteomes" id="UP001162640"/>
    </source>
</evidence>
<evidence type="ECO:0008006" key="13">
    <source>
        <dbReference type="Google" id="ProtNLM"/>
    </source>
</evidence>
<feature type="chain" id="PRO_5040838992" description="Intimal thickness related receptor IRP domain-containing protein" evidence="8">
    <location>
        <begin position="25"/>
        <end position="567"/>
    </location>
</feature>
<reference evidence="12" key="1">
    <citation type="journal article" date="2023" name="Commun. Biol.">
        <title>Genome analysis of Parmales, the sister group of diatoms, reveals the evolutionary specialization of diatoms from phago-mixotrophs to photoautotrophs.</title>
        <authorList>
            <person name="Ban H."/>
            <person name="Sato S."/>
            <person name="Yoshikawa S."/>
            <person name="Yamada K."/>
            <person name="Nakamura Y."/>
            <person name="Ichinomiya M."/>
            <person name="Sato N."/>
            <person name="Blanc-Mathieu R."/>
            <person name="Endo H."/>
            <person name="Kuwata A."/>
            <person name="Ogata H."/>
        </authorList>
    </citation>
    <scope>NUCLEOTIDE SEQUENCE [LARGE SCALE GENOMIC DNA]</scope>
</reference>
<evidence type="ECO:0000256" key="3">
    <source>
        <dbReference type="ARBA" id="ARBA00022989"/>
    </source>
</evidence>
<name>A0A9W7EE22_9STRA</name>
<accession>A0A9W7EE22</accession>
<evidence type="ECO:0000256" key="4">
    <source>
        <dbReference type="ARBA" id="ARBA00023136"/>
    </source>
</evidence>
<dbReference type="Pfam" id="PF10192">
    <property type="entry name" value="GPR180-TMEM145_TM"/>
    <property type="match status" value="1"/>
</dbReference>
<evidence type="ECO:0000256" key="5">
    <source>
        <dbReference type="ARBA" id="ARBA00023180"/>
    </source>
</evidence>
<comment type="caution">
    <text evidence="11">The sequence shown here is derived from an EMBL/GenBank/DDBJ whole genome shotgun (WGS) entry which is preliminary data.</text>
</comment>
<evidence type="ECO:0000256" key="8">
    <source>
        <dbReference type="SAM" id="SignalP"/>
    </source>
</evidence>
<keyword evidence="8" id="KW-0732">Signal</keyword>
<keyword evidence="2 7" id="KW-0812">Transmembrane</keyword>
<feature type="transmembrane region" description="Helical" evidence="7">
    <location>
        <begin position="224"/>
        <end position="247"/>
    </location>
</feature>
<dbReference type="InterPro" id="IPR019336">
    <property type="entry name" value="GPR180/TMEM145_TM"/>
</dbReference>
<keyword evidence="3 7" id="KW-1133">Transmembrane helix</keyword>